<reference evidence="3 4" key="1">
    <citation type="submission" date="2011-02" db="EMBL/GenBank/DDBJ databases">
        <title>The Genome Sequence of Sphaeroforma arctica JP610.</title>
        <authorList>
            <consortium name="The Broad Institute Genome Sequencing Platform"/>
            <person name="Russ C."/>
            <person name="Cuomo C."/>
            <person name="Young S.K."/>
            <person name="Zeng Q."/>
            <person name="Gargeya S."/>
            <person name="Alvarado L."/>
            <person name="Berlin A."/>
            <person name="Chapman S.B."/>
            <person name="Chen Z."/>
            <person name="Freedman E."/>
            <person name="Gellesch M."/>
            <person name="Goldberg J."/>
            <person name="Griggs A."/>
            <person name="Gujja S."/>
            <person name="Heilman E."/>
            <person name="Heiman D."/>
            <person name="Howarth C."/>
            <person name="Mehta T."/>
            <person name="Neiman D."/>
            <person name="Pearson M."/>
            <person name="Roberts A."/>
            <person name="Saif S."/>
            <person name="Shea T."/>
            <person name="Shenoy N."/>
            <person name="Sisk P."/>
            <person name="Stolte C."/>
            <person name="Sykes S."/>
            <person name="White J."/>
            <person name="Yandava C."/>
            <person name="Burger G."/>
            <person name="Gray M.W."/>
            <person name="Holland P.W.H."/>
            <person name="King N."/>
            <person name="Lang F.B.F."/>
            <person name="Roger A.J."/>
            <person name="Ruiz-Trillo I."/>
            <person name="Haas B."/>
            <person name="Nusbaum C."/>
            <person name="Birren B."/>
        </authorList>
    </citation>
    <scope>NUCLEOTIDE SEQUENCE [LARGE SCALE GENOMIC DNA]</scope>
    <source>
        <strain evidence="3 4">JP610</strain>
    </source>
</reference>
<proteinExistence type="inferred from homology"/>
<dbReference type="Pfam" id="PF01177">
    <property type="entry name" value="Asp_Glu_race"/>
    <property type="match status" value="1"/>
</dbReference>
<dbReference type="InterPro" id="IPR001920">
    <property type="entry name" value="Asp/Glu_race"/>
</dbReference>
<dbReference type="STRING" id="667725.A0A0L0G412"/>
<dbReference type="PANTHER" id="PTHR21198">
    <property type="entry name" value="GLUTAMATE RACEMASE"/>
    <property type="match status" value="1"/>
</dbReference>
<dbReference type="InterPro" id="IPR004380">
    <property type="entry name" value="Asp_race"/>
</dbReference>
<dbReference type="GeneID" id="25904672"/>
<dbReference type="PANTHER" id="PTHR21198:SF7">
    <property type="entry name" value="ASPARTATE-GLUTAMATE RACEMASE FAMILY"/>
    <property type="match status" value="1"/>
</dbReference>
<protein>
    <recommendedName>
        <fullName evidence="5">Aspartate racemase</fullName>
    </recommendedName>
</protein>
<dbReference type="Proteomes" id="UP000054560">
    <property type="component" value="Unassembled WGS sequence"/>
</dbReference>
<dbReference type="NCBIfam" id="TIGR00035">
    <property type="entry name" value="asp_race"/>
    <property type="match status" value="1"/>
</dbReference>
<accession>A0A0L0G412</accession>
<evidence type="ECO:0000313" key="3">
    <source>
        <dbReference type="EMBL" id="KNC83584.1"/>
    </source>
</evidence>
<dbReference type="EMBL" id="KQ241822">
    <property type="protein sequence ID" value="KNC83584.1"/>
    <property type="molecule type" value="Genomic_DNA"/>
</dbReference>
<comment type="similarity">
    <text evidence="1">Belongs to the aspartate/glutamate racemases family.</text>
</comment>
<dbReference type="Gene3D" id="3.40.50.1860">
    <property type="match status" value="2"/>
</dbReference>
<dbReference type="eggNOG" id="ENOG502SN05">
    <property type="taxonomic scope" value="Eukaryota"/>
</dbReference>
<dbReference type="AlphaFoldDB" id="A0A0L0G412"/>
<dbReference type="RefSeq" id="XP_014157486.1">
    <property type="nucleotide sequence ID" value="XM_014302011.1"/>
</dbReference>
<dbReference type="SUPFAM" id="SSF53681">
    <property type="entry name" value="Aspartate/glutamate racemase"/>
    <property type="match status" value="2"/>
</dbReference>
<evidence type="ECO:0000256" key="1">
    <source>
        <dbReference type="ARBA" id="ARBA00007847"/>
    </source>
</evidence>
<keyword evidence="4" id="KW-1185">Reference proteome</keyword>
<gene>
    <name evidence="3" type="ORF">SARC_04168</name>
</gene>
<dbReference type="GO" id="GO:0047661">
    <property type="term" value="F:amino-acid racemase activity"/>
    <property type="evidence" value="ECO:0007669"/>
    <property type="project" value="InterPro"/>
</dbReference>
<keyword evidence="2" id="KW-0413">Isomerase</keyword>
<sequence>MSSNNPRLGILTGISYVSGVDYYRTINELASSLLPRGRTMIRNPHMNLVSVDCDEYATYLNDGDMNGVLEYLYDAVKRLLAAGSEVLVIASNTGHCVVPLVEQRTNIPILHIADTSAHAIKQKGLRKVGLLGTKPTMQDGSWLKSRINTHGIEVVAPTKLADLIRCYDIICLELSANIFRDESAEFLLSLIQTLVTEEGCEGVILGCTELEILLTEEKVLEAKVSIPLFRSAALHIHAAANIAAGQKSVQDYLPPNRGVQGQAE</sequence>
<evidence type="ECO:0000256" key="2">
    <source>
        <dbReference type="ARBA" id="ARBA00023235"/>
    </source>
</evidence>
<evidence type="ECO:0008006" key="5">
    <source>
        <dbReference type="Google" id="ProtNLM"/>
    </source>
</evidence>
<dbReference type="OrthoDB" id="187836at2759"/>
<name>A0A0L0G412_9EUKA</name>
<evidence type="ECO:0000313" key="4">
    <source>
        <dbReference type="Proteomes" id="UP000054560"/>
    </source>
</evidence>
<organism evidence="3 4">
    <name type="scientific">Sphaeroforma arctica JP610</name>
    <dbReference type="NCBI Taxonomy" id="667725"/>
    <lineage>
        <taxon>Eukaryota</taxon>
        <taxon>Ichthyosporea</taxon>
        <taxon>Ichthyophonida</taxon>
        <taxon>Sphaeroforma</taxon>
    </lineage>
</organism>
<dbReference type="InterPro" id="IPR015942">
    <property type="entry name" value="Asp/Glu/hydantoin_racemase"/>
</dbReference>